<dbReference type="OrthoDB" id="3403968at2"/>
<gene>
    <name evidence="3" type="ORF">GA0070606_3379</name>
</gene>
<keyword evidence="2" id="KW-1133">Transmembrane helix</keyword>
<evidence type="ECO:0000256" key="2">
    <source>
        <dbReference type="SAM" id="Phobius"/>
    </source>
</evidence>
<keyword evidence="2" id="KW-0812">Transmembrane</keyword>
<accession>A0A1C6V402</accession>
<dbReference type="STRING" id="47855.GA0070606_3379"/>
<protein>
    <recommendedName>
        <fullName evidence="5">DUF11 domain-containing protein</fullName>
    </recommendedName>
</protein>
<reference evidence="4" key="1">
    <citation type="submission" date="2016-06" db="EMBL/GenBank/DDBJ databases">
        <authorList>
            <person name="Varghese N."/>
            <person name="Submissions Spin"/>
        </authorList>
    </citation>
    <scope>NUCLEOTIDE SEQUENCE [LARGE SCALE GENOMIC DNA]</scope>
    <source>
        <strain evidence="4">DSM 43903</strain>
    </source>
</reference>
<dbReference type="AlphaFoldDB" id="A0A1C6V402"/>
<name>A0A1C6V402_9ACTN</name>
<proteinExistence type="predicted"/>
<organism evidence="3 4">
    <name type="scientific">Micromonospora citrea</name>
    <dbReference type="NCBI Taxonomy" id="47855"/>
    <lineage>
        <taxon>Bacteria</taxon>
        <taxon>Bacillati</taxon>
        <taxon>Actinomycetota</taxon>
        <taxon>Actinomycetes</taxon>
        <taxon>Micromonosporales</taxon>
        <taxon>Micromonosporaceae</taxon>
        <taxon>Micromonospora</taxon>
    </lineage>
</organism>
<evidence type="ECO:0000256" key="1">
    <source>
        <dbReference type="SAM" id="MobiDB-lite"/>
    </source>
</evidence>
<dbReference type="Proteomes" id="UP000199001">
    <property type="component" value="Unassembled WGS sequence"/>
</dbReference>
<sequence>MSEHESTPELDGVFTAFRAGGPLVVPPGAGAARAVARRRRTNRVVATGLIAAALAATPVLANAWAAPDTPTQPAQTGAPAPTSPPTTTPSVPSPSATSASAAPPDGRIGAKELGNATLDLPAWPAYLADKCPSGRVRFRDGSARRSPDAELDVRILQVVHADLDRDGARETAALLNCSGQEMSESRVLAFDRDRSGTIETMGLVVAQTGEPWPPAPDTIAGIRRIRVAGSAIEAEVTDLGQEGLPASLAQHQWRAYSWSGRGFVQSGGPTVFPANPRITDLWVRGEDLLLTPADADRATFVLRLSAGNRGPQRAADPQLRVVLPAGSTVTSLPPGCTSSGTTHTCRLKALAVGEFVNIDLPVSVRRSEVGVGRVGEYSATVAWTDRDGAAYPEPPGGHKDNSITREVAVSE</sequence>
<evidence type="ECO:0000313" key="4">
    <source>
        <dbReference type="Proteomes" id="UP000199001"/>
    </source>
</evidence>
<feature type="region of interest" description="Disordered" evidence="1">
    <location>
        <begin position="66"/>
        <end position="111"/>
    </location>
</feature>
<evidence type="ECO:0000313" key="3">
    <source>
        <dbReference type="EMBL" id="SCL61071.1"/>
    </source>
</evidence>
<dbReference type="RefSeq" id="WP_091100831.1">
    <property type="nucleotide sequence ID" value="NZ_FMHZ01000002.1"/>
</dbReference>
<keyword evidence="2" id="KW-0472">Membrane</keyword>
<feature type="transmembrane region" description="Helical" evidence="2">
    <location>
        <begin position="44"/>
        <end position="65"/>
    </location>
</feature>
<feature type="compositionally biased region" description="Low complexity" evidence="1">
    <location>
        <begin position="88"/>
        <end position="104"/>
    </location>
</feature>
<evidence type="ECO:0008006" key="5">
    <source>
        <dbReference type="Google" id="ProtNLM"/>
    </source>
</evidence>
<feature type="compositionally biased region" description="Low complexity" evidence="1">
    <location>
        <begin position="66"/>
        <end position="80"/>
    </location>
</feature>
<dbReference type="EMBL" id="FMHZ01000002">
    <property type="protein sequence ID" value="SCL61071.1"/>
    <property type="molecule type" value="Genomic_DNA"/>
</dbReference>
<keyword evidence="4" id="KW-1185">Reference proteome</keyword>
<feature type="region of interest" description="Disordered" evidence="1">
    <location>
        <begin position="388"/>
        <end position="411"/>
    </location>
</feature>